<keyword evidence="1" id="KW-0233">DNA recombination</keyword>
<gene>
    <name evidence="3" type="ORF">C798_23585</name>
</gene>
<dbReference type="Gene3D" id="1.10.443.10">
    <property type="entry name" value="Intergrase catalytic core"/>
    <property type="match status" value="1"/>
</dbReference>
<dbReference type="AlphaFoldDB" id="A0A6M4A055"/>
<organism evidence="3 4">
    <name type="scientific">Herbaspirillum rubrisubalbicans Os34</name>
    <dbReference type="NCBI Taxonomy" id="1235827"/>
    <lineage>
        <taxon>Bacteria</taxon>
        <taxon>Pseudomonadati</taxon>
        <taxon>Pseudomonadota</taxon>
        <taxon>Betaproteobacteria</taxon>
        <taxon>Burkholderiales</taxon>
        <taxon>Oxalobacteraceae</taxon>
        <taxon>Herbaspirillum</taxon>
    </lineage>
</organism>
<dbReference type="GO" id="GO:0015074">
    <property type="term" value="P:DNA integration"/>
    <property type="evidence" value="ECO:0007669"/>
    <property type="project" value="InterPro"/>
</dbReference>
<name>A0A6M4A055_9BURK</name>
<dbReference type="GO" id="GO:0006310">
    <property type="term" value="P:DNA recombination"/>
    <property type="evidence" value="ECO:0007669"/>
    <property type="project" value="UniProtKB-KW"/>
</dbReference>
<dbReference type="InterPro" id="IPR011010">
    <property type="entry name" value="DNA_brk_join_enz"/>
</dbReference>
<dbReference type="GO" id="GO:0003677">
    <property type="term" value="F:DNA binding"/>
    <property type="evidence" value="ECO:0007669"/>
    <property type="project" value="InterPro"/>
</dbReference>
<dbReference type="EMBL" id="CP008956">
    <property type="protein sequence ID" value="QJQ03102.1"/>
    <property type="molecule type" value="Genomic_DNA"/>
</dbReference>
<evidence type="ECO:0000256" key="2">
    <source>
        <dbReference type="SAM" id="MobiDB-lite"/>
    </source>
</evidence>
<proteinExistence type="predicted"/>
<protein>
    <submittedName>
        <fullName evidence="3">Site-specific integrase</fullName>
    </submittedName>
</protein>
<reference evidence="3 4" key="1">
    <citation type="journal article" date="2012" name="J. Bacteriol.">
        <title>Genome sequence of the pathogenic Herbaspirillum seropedicae strain Os34, isolated from rice roots.</title>
        <authorList>
            <person name="Ye W."/>
            <person name="Ye S."/>
            <person name="Liu J."/>
            <person name="Chang S."/>
            <person name="Chen M."/>
            <person name="Zhu B."/>
            <person name="Guo L."/>
            <person name="An Q."/>
        </authorList>
    </citation>
    <scope>NUCLEOTIDE SEQUENCE [LARGE SCALE GENOMIC DNA]</scope>
    <source>
        <strain evidence="3 4">Os34</strain>
    </source>
</reference>
<accession>A0A6M4A055</accession>
<evidence type="ECO:0000313" key="3">
    <source>
        <dbReference type="EMBL" id="QJQ03102.1"/>
    </source>
</evidence>
<feature type="region of interest" description="Disordered" evidence="2">
    <location>
        <begin position="405"/>
        <end position="441"/>
    </location>
</feature>
<dbReference type="InterPro" id="IPR013762">
    <property type="entry name" value="Integrase-like_cat_sf"/>
</dbReference>
<sequence length="545" mass="61972">MYRGGAAEHARRVQAAIKDGKLGKPMMERLELVTVLHEHICELTAAGKPRSGTLSIISVIRAFFKFVDEDDLFLTLETLEKCYLEWAASMVHRIRTSRTATKRNRGGTYGFSHSSGHTMASSLGSLIDTIFNRATNILQHTGLRALKRRKSAVGVQAEKQSLSDTFEFGHMLQDICDALTIDVITKAPVPVEIKLRTGKSFVLGNPILDHSIAAGSTISITRQMMASIRIEAELEMFIAQTGINTKQAVDAELRHFFYVSHLDGYQVKDHKNRRGGAVLFEIFKDYKSHFERYLAWRRQFFPESNRLFSFFATRSRGDGFRFTGWRLRNICAELDIPFVGPRMLRNTRVNWLLHESGSPEVTAEMAQHTKETLIQVYHKPSLQRAIAESNNFWAEYDPHADEAHFASKKDNQSPQPAVGPGSCVGEPQKNDDAPSEAPEPDCMKKGGCLWCKSHRDIDIFEYVWSLATFRHLKMIEISKATLYIQKADKPVAARLTLEKIDSRLKWFEDSNKTRKEWVDEANVLVGAGEYHPDYRDLIDFLEGRR</sequence>
<evidence type="ECO:0000256" key="1">
    <source>
        <dbReference type="ARBA" id="ARBA00023172"/>
    </source>
</evidence>
<dbReference type="SUPFAM" id="SSF56349">
    <property type="entry name" value="DNA breaking-rejoining enzymes"/>
    <property type="match status" value="1"/>
</dbReference>
<evidence type="ECO:0000313" key="4">
    <source>
        <dbReference type="Proteomes" id="UP000501648"/>
    </source>
</evidence>
<dbReference type="Proteomes" id="UP000501648">
    <property type="component" value="Chromosome"/>
</dbReference>